<evidence type="ECO:0000259" key="2">
    <source>
        <dbReference type="PROSITE" id="PS50188"/>
    </source>
</evidence>
<dbReference type="Gene3D" id="2.60.120.920">
    <property type="match status" value="1"/>
</dbReference>
<dbReference type="OrthoDB" id="25503at2759"/>
<evidence type="ECO:0000256" key="1">
    <source>
        <dbReference type="SAM" id="MobiDB-lite"/>
    </source>
</evidence>
<evidence type="ECO:0000259" key="3">
    <source>
        <dbReference type="PROSITE" id="PS50897"/>
    </source>
</evidence>
<dbReference type="EMBL" id="KL197727">
    <property type="protein sequence ID" value="KDQ54931.1"/>
    <property type="molecule type" value="Genomic_DNA"/>
</dbReference>
<feature type="compositionally biased region" description="Polar residues" evidence="1">
    <location>
        <begin position="173"/>
        <end position="184"/>
    </location>
</feature>
<dbReference type="InterPro" id="IPR024964">
    <property type="entry name" value="CTLH/CRA"/>
</dbReference>
<dbReference type="Pfam" id="PF10607">
    <property type="entry name" value="CTLH"/>
    <property type="match status" value="1"/>
</dbReference>
<dbReference type="Proteomes" id="UP000027265">
    <property type="component" value="Unassembled WGS sequence"/>
</dbReference>
<dbReference type="SUPFAM" id="SSF49899">
    <property type="entry name" value="Concanavalin A-like lectins/glucanases"/>
    <property type="match status" value="1"/>
</dbReference>
<dbReference type="AlphaFoldDB" id="A0A067PX82"/>
<dbReference type="InterPro" id="IPR013144">
    <property type="entry name" value="CRA_dom"/>
</dbReference>
<feature type="domain" description="CTLH" evidence="3">
    <location>
        <begin position="723"/>
        <end position="782"/>
    </location>
</feature>
<gene>
    <name evidence="4" type="ORF">JAAARDRAFT_354484</name>
</gene>
<dbReference type="InterPro" id="IPR006594">
    <property type="entry name" value="LisH"/>
</dbReference>
<sequence>MSNHPRQIRSLSIPIPGASSAGAPPSTSPTTSRPPIESVISIPFTSTSPSFTRTRVPSSASYGSLRGYASSTSLSNAGAGGFSASPSSSRHGFHGSRSITNPSPINLSSFEPRRIRANGSSGVVGSSASGGVNSRTVDPAACSPPVAPSTSPLRARRQSSSMGIGGAGIRRAPSSTRGVSSSYTYHIPGTGPGSLPSGTGTGMGGGLTTFPRPSYLSNSSLRDLLQTEAPPTLPPSRYDSAVANAGAPPASYSYSSRARERDRTPATDSDDESSLNNASPPPPTARGNISESAGRVGEGGALVGGTTPVLRLPTRWSDQDRHPNLSVGGDGRDLSYNGPSSSGEKDAAAARTNHPIPPACGIYYYEVEIVNKGQKGHISIGCVPLLILTFGYVLLRNLTFGACRLGAGDVRLSRLPGWERHSWGYHGDDGYSFAAEKTGTPYGPRFENGDIIGCGIDFSQYKVFYTKNGAFLGLVFDNVGKEHDLYPSVGLRHAGESVRVNFGHEPFKFDIDDHVQQQRNIIWTGIMDTKLDLGLLGVTCSGGDESKGARNGLIGGVGDGIENGMGGVSLAEGGSGGGTSVDELERAKVPIARLVLGYLEHHGYANTARALKKQFEHQGQSLDPMGGGGGEGQSTIGGGVIVVPPPVAPVPVPVPIPVGSVEDQDMDMDDVPRHPTTLDSAMMNPWSVPTPPPTNNTVRSMPTAGPSSLSSISNNRSSSSENDFENRLRIVNAVIAGDVDTALDDITKFYPKVLDESEGMMKVKLRCRKFVELMLEAGECAKRLREVEREERERESRSVNGMMDGMMSSSAMDIDDSDTIPTPIPAPSSTNPVTNGFSSTPSAAIPIKGKRKQSFSVSAPSQAVKAATARYSTALNEALAYGQALRTNYKDARPEVGALFKRTFGIVAYEDPASVGGEVAEVVGQEARAVLANELNMAILKSQGRATRPGLERVYRQTAACIVQLGLMGVGAAAFADLGKEFLDKEG</sequence>
<feature type="compositionally biased region" description="Polar residues" evidence="1">
    <location>
        <begin position="99"/>
        <end position="109"/>
    </location>
</feature>
<feature type="region of interest" description="Disordered" evidence="1">
    <location>
        <begin position="661"/>
        <end position="723"/>
    </location>
</feature>
<dbReference type="PANTHER" id="PTHR12864">
    <property type="entry name" value="RAN BINDING PROTEIN 9-RELATED"/>
    <property type="match status" value="1"/>
</dbReference>
<organism evidence="4 5">
    <name type="scientific">Jaapia argillacea MUCL 33604</name>
    <dbReference type="NCBI Taxonomy" id="933084"/>
    <lineage>
        <taxon>Eukaryota</taxon>
        <taxon>Fungi</taxon>
        <taxon>Dikarya</taxon>
        <taxon>Basidiomycota</taxon>
        <taxon>Agaricomycotina</taxon>
        <taxon>Agaricomycetes</taxon>
        <taxon>Agaricomycetidae</taxon>
        <taxon>Jaapiales</taxon>
        <taxon>Jaapiaceae</taxon>
        <taxon>Jaapia</taxon>
    </lineage>
</organism>
<dbReference type="STRING" id="933084.A0A067PX82"/>
<dbReference type="PROSITE" id="PS50897">
    <property type="entry name" value="CTLH"/>
    <property type="match status" value="1"/>
</dbReference>
<feature type="compositionally biased region" description="Low complexity" evidence="1">
    <location>
        <begin position="707"/>
        <end position="721"/>
    </location>
</feature>
<dbReference type="InParanoid" id="A0A067PX82"/>
<evidence type="ECO:0000313" key="4">
    <source>
        <dbReference type="EMBL" id="KDQ54931.1"/>
    </source>
</evidence>
<dbReference type="CDD" id="cd12909">
    <property type="entry name" value="SPRY_RanBP9_10"/>
    <property type="match status" value="1"/>
</dbReference>
<feature type="region of interest" description="Disordered" evidence="1">
    <location>
        <begin position="1"/>
        <end position="352"/>
    </location>
</feature>
<feature type="compositionally biased region" description="Polar residues" evidence="1">
    <location>
        <begin position="148"/>
        <end position="162"/>
    </location>
</feature>
<feature type="compositionally biased region" description="Low complexity" evidence="1">
    <location>
        <begin position="73"/>
        <end position="98"/>
    </location>
</feature>
<dbReference type="SMART" id="SM00757">
    <property type="entry name" value="CRA"/>
    <property type="match status" value="1"/>
</dbReference>
<protein>
    <recommendedName>
        <fullName evidence="6">B30.2/SPRY domain-containing protein</fullName>
    </recommendedName>
</protein>
<dbReference type="Pfam" id="PF00622">
    <property type="entry name" value="SPRY"/>
    <property type="match status" value="1"/>
</dbReference>
<feature type="compositionally biased region" description="Low complexity" evidence="1">
    <location>
        <begin position="245"/>
        <end position="256"/>
    </location>
</feature>
<feature type="domain" description="B30.2/SPRY" evidence="2">
    <location>
        <begin position="294"/>
        <end position="507"/>
    </location>
</feature>
<dbReference type="InterPro" id="IPR013320">
    <property type="entry name" value="ConA-like_dom_sf"/>
</dbReference>
<dbReference type="InterPro" id="IPR050618">
    <property type="entry name" value="Ubq-SigPath_Reg"/>
</dbReference>
<dbReference type="InterPro" id="IPR043136">
    <property type="entry name" value="B30.2/SPRY_sf"/>
</dbReference>
<dbReference type="SMART" id="SM00668">
    <property type="entry name" value="CTLH"/>
    <property type="match status" value="1"/>
</dbReference>
<evidence type="ECO:0000313" key="5">
    <source>
        <dbReference type="Proteomes" id="UP000027265"/>
    </source>
</evidence>
<reference evidence="5" key="1">
    <citation type="journal article" date="2014" name="Proc. Natl. Acad. Sci. U.S.A.">
        <title>Extensive sampling of basidiomycete genomes demonstrates inadequacy of the white-rot/brown-rot paradigm for wood decay fungi.</title>
        <authorList>
            <person name="Riley R."/>
            <person name="Salamov A.A."/>
            <person name="Brown D.W."/>
            <person name="Nagy L.G."/>
            <person name="Floudas D."/>
            <person name="Held B.W."/>
            <person name="Levasseur A."/>
            <person name="Lombard V."/>
            <person name="Morin E."/>
            <person name="Otillar R."/>
            <person name="Lindquist E.A."/>
            <person name="Sun H."/>
            <person name="LaButti K.M."/>
            <person name="Schmutz J."/>
            <person name="Jabbour D."/>
            <person name="Luo H."/>
            <person name="Baker S.E."/>
            <person name="Pisabarro A.G."/>
            <person name="Walton J.D."/>
            <person name="Blanchette R.A."/>
            <person name="Henrissat B."/>
            <person name="Martin F."/>
            <person name="Cullen D."/>
            <person name="Hibbett D.S."/>
            <person name="Grigoriev I.V."/>
        </authorList>
    </citation>
    <scope>NUCLEOTIDE SEQUENCE [LARGE SCALE GENOMIC DNA]</scope>
    <source>
        <strain evidence="5">MUCL 33604</strain>
    </source>
</reference>
<feature type="compositionally biased region" description="Low complexity" evidence="1">
    <location>
        <begin position="117"/>
        <end position="134"/>
    </location>
</feature>
<feature type="compositionally biased region" description="Low complexity" evidence="1">
    <location>
        <begin position="12"/>
        <end position="59"/>
    </location>
</feature>
<dbReference type="InterPro" id="IPR006595">
    <property type="entry name" value="CTLH_C"/>
</dbReference>
<dbReference type="SMART" id="SM00449">
    <property type="entry name" value="SPRY"/>
    <property type="match status" value="1"/>
</dbReference>
<keyword evidence="5" id="KW-1185">Reference proteome</keyword>
<dbReference type="HOGENOM" id="CLU_009129_3_0_1"/>
<dbReference type="InterPro" id="IPR003877">
    <property type="entry name" value="SPRY_dom"/>
</dbReference>
<dbReference type="InterPro" id="IPR001870">
    <property type="entry name" value="B30.2/SPRY"/>
</dbReference>
<accession>A0A067PX82</accession>
<dbReference type="PROSITE" id="PS50188">
    <property type="entry name" value="B302_SPRY"/>
    <property type="match status" value="1"/>
</dbReference>
<proteinExistence type="predicted"/>
<dbReference type="InterPro" id="IPR035782">
    <property type="entry name" value="SPRY_RanBP9/10"/>
</dbReference>
<dbReference type="PROSITE" id="PS50896">
    <property type="entry name" value="LISH"/>
    <property type="match status" value="1"/>
</dbReference>
<name>A0A067PX82_9AGAM</name>
<evidence type="ECO:0008006" key="6">
    <source>
        <dbReference type="Google" id="ProtNLM"/>
    </source>
</evidence>